<dbReference type="GO" id="GO:0055085">
    <property type="term" value="P:transmembrane transport"/>
    <property type="evidence" value="ECO:0007669"/>
    <property type="project" value="InterPro"/>
</dbReference>
<sequence length="312" mass="33933">MENFMIGFNAVMPLIMYLLIGYAFNRLGMISQSAFEDFNRALFAILLPINLFINIYQSDFSSAFSPEVLTYILLFALLGFITLAVIIPVFIKDNRKRGVMLQGAIRSNAILFGLPLGTALLGEHRMGMVSIVIATIVPLWNILSVVALSIYTDEKISIKKLLQKIVTNPMVIATLLGIFSLLIGLVLPTFIEATMTNINRMVSPLALMVMGGTFQVRSVRFRDIPLVFTVVSKLMLVPAFALLGGVLLGFRGEAIIAVLIAMAGPTAVSSYPQAVAAGGDGNLANQIVVFTTILSMFSLVFWIALAKSLALF</sequence>
<keyword evidence="4" id="KW-1003">Cell membrane</keyword>
<proteinExistence type="inferred from homology"/>
<feature type="transmembrane region" description="Helical" evidence="8">
    <location>
        <begin position="6"/>
        <end position="25"/>
    </location>
</feature>
<dbReference type="InterPro" id="IPR004776">
    <property type="entry name" value="Mem_transp_PIN-like"/>
</dbReference>
<evidence type="ECO:0000256" key="8">
    <source>
        <dbReference type="SAM" id="Phobius"/>
    </source>
</evidence>
<evidence type="ECO:0000256" key="2">
    <source>
        <dbReference type="ARBA" id="ARBA00010145"/>
    </source>
</evidence>
<keyword evidence="5 8" id="KW-0812">Transmembrane</keyword>
<keyword evidence="10" id="KW-1185">Reference proteome</keyword>
<comment type="similarity">
    <text evidence="2">Belongs to the auxin efflux carrier (TC 2.A.69) family.</text>
</comment>
<evidence type="ECO:0000256" key="1">
    <source>
        <dbReference type="ARBA" id="ARBA00004651"/>
    </source>
</evidence>
<feature type="transmembrane region" description="Helical" evidence="8">
    <location>
        <begin position="283"/>
        <end position="305"/>
    </location>
</feature>
<keyword evidence="6 8" id="KW-1133">Transmembrane helix</keyword>
<comment type="subcellular location">
    <subcellularLocation>
        <location evidence="1">Cell membrane</location>
        <topology evidence="1">Multi-pass membrane protein</topology>
    </subcellularLocation>
</comment>
<dbReference type="EMBL" id="JAPRFR010000004">
    <property type="protein sequence ID" value="MCZ0726398.1"/>
    <property type="molecule type" value="Genomic_DNA"/>
</dbReference>
<accession>A0A9X3FP98</accession>
<feature type="transmembrane region" description="Helical" evidence="8">
    <location>
        <begin position="103"/>
        <end position="122"/>
    </location>
</feature>
<dbReference type="InterPro" id="IPR038770">
    <property type="entry name" value="Na+/solute_symporter_sf"/>
</dbReference>
<dbReference type="Gene3D" id="1.20.1530.20">
    <property type="match status" value="1"/>
</dbReference>
<feature type="transmembrane region" description="Helical" evidence="8">
    <location>
        <begin position="128"/>
        <end position="151"/>
    </location>
</feature>
<evidence type="ECO:0000256" key="4">
    <source>
        <dbReference type="ARBA" id="ARBA00022475"/>
    </source>
</evidence>
<dbReference type="PANTHER" id="PTHR36838">
    <property type="entry name" value="AUXIN EFFLUX CARRIER FAMILY PROTEIN"/>
    <property type="match status" value="1"/>
</dbReference>
<feature type="transmembrane region" description="Helical" evidence="8">
    <location>
        <begin position="171"/>
        <end position="191"/>
    </location>
</feature>
<feature type="transmembrane region" description="Helical" evidence="8">
    <location>
        <begin position="68"/>
        <end position="91"/>
    </location>
</feature>
<dbReference type="GO" id="GO:0005886">
    <property type="term" value="C:plasma membrane"/>
    <property type="evidence" value="ECO:0007669"/>
    <property type="project" value="UniProtKB-SubCell"/>
</dbReference>
<dbReference type="Pfam" id="PF03547">
    <property type="entry name" value="Mem_trans"/>
    <property type="match status" value="1"/>
</dbReference>
<dbReference type="PANTHER" id="PTHR36838:SF4">
    <property type="entry name" value="AUXIN EFFLUX CARRIER FAMILY PROTEIN"/>
    <property type="match status" value="1"/>
</dbReference>
<dbReference type="Proteomes" id="UP001146670">
    <property type="component" value="Unassembled WGS sequence"/>
</dbReference>
<keyword evidence="3" id="KW-0813">Transport</keyword>
<evidence type="ECO:0000256" key="6">
    <source>
        <dbReference type="ARBA" id="ARBA00022989"/>
    </source>
</evidence>
<feature type="transmembrane region" description="Helical" evidence="8">
    <location>
        <begin position="226"/>
        <end position="248"/>
    </location>
</feature>
<evidence type="ECO:0000313" key="9">
    <source>
        <dbReference type="EMBL" id="MCZ0726398.1"/>
    </source>
</evidence>
<evidence type="ECO:0000256" key="5">
    <source>
        <dbReference type="ARBA" id="ARBA00022692"/>
    </source>
</evidence>
<evidence type="ECO:0000313" key="10">
    <source>
        <dbReference type="Proteomes" id="UP001146670"/>
    </source>
</evidence>
<organism evidence="9 10">
    <name type="scientific">Aerococcus kribbianus</name>
    <dbReference type="NCBI Taxonomy" id="2999064"/>
    <lineage>
        <taxon>Bacteria</taxon>
        <taxon>Bacillati</taxon>
        <taxon>Bacillota</taxon>
        <taxon>Bacilli</taxon>
        <taxon>Lactobacillales</taxon>
        <taxon>Aerococcaceae</taxon>
        <taxon>Aerococcus</taxon>
    </lineage>
</organism>
<comment type="caution">
    <text evidence="9">The sequence shown here is derived from an EMBL/GenBank/DDBJ whole genome shotgun (WGS) entry which is preliminary data.</text>
</comment>
<dbReference type="RefSeq" id="WP_268752651.1">
    <property type="nucleotide sequence ID" value="NZ_JAPRFQ010000004.1"/>
</dbReference>
<reference evidence="9" key="1">
    <citation type="submission" date="2022-12" db="EMBL/GenBank/DDBJ databases">
        <title>Description and comparative metabolic analysis of Aerococcus sp. nov., isolated from the feces of a pig.</title>
        <authorList>
            <person name="Chang Y.-H."/>
        </authorList>
    </citation>
    <scope>NUCLEOTIDE SEQUENCE</scope>
    <source>
        <strain evidence="9">YH-aer222</strain>
    </source>
</reference>
<evidence type="ECO:0000256" key="3">
    <source>
        <dbReference type="ARBA" id="ARBA00022448"/>
    </source>
</evidence>
<feature type="transmembrane region" description="Helical" evidence="8">
    <location>
        <begin position="37"/>
        <end position="56"/>
    </location>
</feature>
<dbReference type="AlphaFoldDB" id="A0A9X3FP98"/>
<protein>
    <submittedName>
        <fullName evidence="9">AEC family transporter</fullName>
    </submittedName>
</protein>
<evidence type="ECO:0000256" key="7">
    <source>
        <dbReference type="ARBA" id="ARBA00023136"/>
    </source>
</evidence>
<name>A0A9X3FP98_9LACT</name>
<feature type="transmembrane region" description="Helical" evidence="8">
    <location>
        <begin position="254"/>
        <end position="271"/>
    </location>
</feature>
<gene>
    <name evidence="9" type="ORF">OW157_07500</name>
</gene>
<keyword evidence="7 8" id="KW-0472">Membrane</keyword>